<evidence type="ECO:0000313" key="2">
    <source>
        <dbReference type="Proteomes" id="UP000278351"/>
    </source>
</evidence>
<evidence type="ECO:0000313" key="1">
    <source>
        <dbReference type="EMBL" id="RPE14390.1"/>
    </source>
</evidence>
<keyword evidence="2" id="KW-1185">Reference proteome</keyword>
<organism evidence="1 2">
    <name type="scientific">Chitinophaga lutea</name>
    <dbReference type="NCBI Taxonomy" id="2488634"/>
    <lineage>
        <taxon>Bacteria</taxon>
        <taxon>Pseudomonadati</taxon>
        <taxon>Bacteroidota</taxon>
        <taxon>Chitinophagia</taxon>
        <taxon>Chitinophagales</taxon>
        <taxon>Chitinophagaceae</taxon>
        <taxon>Chitinophaga</taxon>
    </lineage>
</organism>
<reference evidence="1 2" key="1">
    <citation type="submission" date="2018-11" db="EMBL/GenBank/DDBJ databases">
        <title>Chitinophaga lutea sp.nov., isolate from arsenic contaminated soil.</title>
        <authorList>
            <person name="Zong Y."/>
        </authorList>
    </citation>
    <scope>NUCLEOTIDE SEQUENCE [LARGE SCALE GENOMIC DNA]</scope>
    <source>
        <strain evidence="1 2">ZY74</strain>
    </source>
</reference>
<accession>A0A3N4QEM9</accession>
<gene>
    <name evidence="1" type="ORF">EGT74_09080</name>
</gene>
<dbReference type="AlphaFoldDB" id="A0A3N4QEM9"/>
<protein>
    <recommendedName>
        <fullName evidence="3">DUF839 domain-containing protein</fullName>
    </recommendedName>
</protein>
<comment type="caution">
    <text evidence="1">The sequence shown here is derived from an EMBL/GenBank/DDBJ whole genome shotgun (WGS) entry which is preliminary data.</text>
</comment>
<dbReference type="EMBL" id="RPDH01000001">
    <property type="protein sequence ID" value="RPE14390.1"/>
    <property type="molecule type" value="Genomic_DNA"/>
</dbReference>
<evidence type="ECO:0008006" key="3">
    <source>
        <dbReference type="Google" id="ProtNLM"/>
    </source>
</evidence>
<dbReference type="Proteomes" id="UP000278351">
    <property type="component" value="Unassembled WGS sequence"/>
</dbReference>
<proteinExistence type="predicted"/>
<dbReference type="OrthoDB" id="727757at2"/>
<name>A0A3N4QEM9_9BACT</name>
<sequence>MLLGAGFTACKDSDSPGKMPNKDIVFANHSVTPALITKKAGFDKLEIFSLISSDDKLAGSPAFVFGGSADGSGLMKQGDVYHLIVNHEDNFAVSRITLDKTFKPIKGEYILNSDGGQWRLCSATLATPEEHGFGPMYLTCGESGEESKTNLLDPLDIPANAAKFRDNNGLGRWSAENAVPLPKTTYAGKTVILIGEDDDKASGGQLAMYLSNTIGDLDNGSLYMLKRTDGNQKETDIKTGTTVDVEFVKIDNHTALTGADINAKVDVLKAIRFGRVEDIDYRKGSAEGGRDIFFNVTGQAKSGVNADGSRTVAGRTYRLKLDAANPLKGKLELLLDGDDKSGPAKDFQNPDNICVTNNYVYIQEDANSYGTETHDAIVYQYNINTRELKQVLELDHRRTTADTKTYNPTTPSAFGSWEYGALIDISETVGVEGTFALCIQPHSWRGTKYLNPDGGSKRAAENQASQIVILKGLPK</sequence>